<dbReference type="PANTHER" id="PTHR30386:SF26">
    <property type="entry name" value="TRANSPORT PROTEIN COMB"/>
    <property type="match status" value="1"/>
</dbReference>
<protein>
    <recommendedName>
        <fullName evidence="9">Membrane fusion protein (MFP) family protein</fullName>
    </recommendedName>
</protein>
<name>A0ABQ5YRG2_9BURK</name>
<evidence type="ECO:0000313" key="13">
    <source>
        <dbReference type="EMBL" id="GLR25871.1"/>
    </source>
</evidence>
<dbReference type="PRINTS" id="PR01490">
    <property type="entry name" value="RTXTOXIND"/>
</dbReference>
<dbReference type="InterPro" id="IPR058781">
    <property type="entry name" value="HH_AprE-like"/>
</dbReference>
<evidence type="ECO:0000256" key="10">
    <source>
        <dbReference type="SAM" id="Coils"/>
    </source>
</evidence>
<keyword evidence="14" id="KW-1185">Reference proteome</keyword>
<dbReference type="InterPro" id="IPR010129">
    <property type="entry name" value="T1SS_HlyD"/>
</dbReference>
<dbReference type="NCBIfam" id="TIGR01843">
    <property type="entry name" value="type_I_hlyD"/>
    <property type="match status" value="1"/>
</dbReference>
<keyword evidence="5 9" id="KW-0997">Cell inner membrane</keyword>
<comment type="similarity">
    <text evidence="2 9">Belongs to the membrane fusion protein (MFP) (TC 8.A.1) family.</text>
</comment>
<keyword evidence="3 9" id="KW-0813">Transport</keyword>
<dbReference type="InterPro" id="IPR050739">
    <property type="entry name" value="MFP"/>
</dbReference>
<evidence type="ECO:0000256" key="7">
    <source>
        <dbReference type="ARBA" id="ARBA00022989"/>
    </source>
</evidence>
<organism evidence="13 14">
    <name type="scientific">Limnobacter litoralis</name>
    <dbReference type="NCBI Taxonomy" id="481366"/>
    <lineage>
        <taxon>Bacteria</taxon>
        <taxon>Pseudomonadati</taxon>
        <taxon>Pseudomonadota</taxon>
        <taxon>Betaproteobacteria</taxon>
        <taxon>Burkholderiales</taxon>
        <taxon>Burkholderiaceae</taxon>
        <taxon>Limnobacter</taxon>
    </lineage>
</organism>
<keyword evidence="8 9" id="KW-0472">Membrane</keyword>
<comment type="subcellular location">
    <subcellularLocation>
        <location evidence="1 9">Cell inner membrane</location>
        <topology evidence="1 9">Single-pass membrane protein</topology>
    </subcellularLocation>
</comment>
<evidence type="ECO:0000256" key="1">
    <source>
        <dbReference type="ARBA" id="ARBA00004377"/>
    </source>
</evidence>
<feature type="transmembrane region" description="Helical" evidence="9">
    <location>
        <begin position="51"/>
        <end position="68"/>
    </location>
</feature>
<evidence type="ECO:0000256" key="2">
    <source>
        <dbReference type="ARBA" id="ARBA00009477"/>
    </source>
</evidence>
<dbReference type="Gene3D" id="2.40.50.100">
    <property type="match status" value="1"/>
</dbReference>
<accession>A0ABQ5YRG2</accession>
<dbReference type="SUPFAM" id="SSF56954">
    <property type="entry name" value="Outer membrane efflux proteins (OEP)"/>
    <property type="match status" value="1"/>
</dbReference>
<feature type="domain" description="AprE-like beta-barrel" evidence="12">
    <location>
        <begin position="349"/>
        <end position="435"/>
    </location>
</feature>
<feature type="coiled-coil region" evidence="10">
    <location>
        <begin position="251"/>
        <end position="300"/>
    </location>
</feature>
<gene>
    <name evidence="13" type="ORF">GCM10007875_09590</name>
</gene>
<dbReference type="Gene3D" id="2.40.30.170">
    <property type="match status" value="1"/>
</dbReference>
<keyword evidence="4 9" id="KW-1003">Cell membrane</keyword>
<evidence type="ECO:0000256" key="8">
    <source>
        <dbReference type="ARBA" id="ARBA00023136"/>
    </source>
</evidence>
<keyword evidence="10" id="KW-0175">Coiled coil</keyword>
<evidence type="ECO:0000256" key="5">
    <source>
        <dbReference type="ARBA" id="ARBA00022519"/>
    </source>
</evidence>
<dbReference type="InterPro" id="IPR058982">
    <property type="entry name" value="Beta-barrel_AprE"/>
</dbReference>
<evidence type="ECO:0000256" key="3">
    <source>
        <dbReference type="ARBA" id="ARBA00022448"/>
    </source>
</evidence>
<dbReference type="Pfam" id="PF26002">
    <property type="entry name" value="Beta-barrel_AprE"/>
    <property type="match status" value="1"/>
</dbReference>
<dbReference type="Proteomes" id="UP001156664">
    <property type="component" value="Unassembled WGS sequence"/>
</dbReference>
<evidence type="ECO:0000256" key="9">
    <source>
        <dbReference type="RuleBase" id="RU365093"/>
    </source>
</evidence>
<feature type="domain" description="AprE-like long alpha-helical hairpin" evidence="11">
    <location>
        <begin position="135"/>
        <end position="306"/>
    </location>
</feature>
<evidence type="ECO:0000313" key="14">
    <source>
        <dbReference type="Proteomes" id="UP001156664"/>
    </source>
</evidence>
<dbReference type="Pfam" id="PF25994">
    <property type="entry name" value="HH_AprE"/>
    <property type="match status" value="1"/>
</dbReference>
<comment type="caution">
    <text evidence="13">The sequence shown here is derived from an EMBL/GenBank/DDBJ whole genome shotgun (WGS) entry which is preliminary data.</text>
</comment>
<dbReference type="PANTHER" id="PTHR30386">
    <property type="entry name" value="MEMBRANE FUSION SUBUNIT OF EMRAB-TOLC MULTIDRUG EFFLUX PUMP"/>
    <property type="match status" value="1"/>
</dbReference>
<keyword evidence="6 9" id="KW-0812">Transmembrane</keyword>
<evidence type="ECO:0000259" key="12">
    <source>
        <dbReference type="Pfam" id="PF26002"/>
    </source>
</evidence>
<dbReference type="EMBL" id="BSOJ01000009">
    <property type="protein sequence ID" value="GLR25871.1"/>
    <property type="molecule type" value="Genomic_DNA"/>
</dbReference>
<sequence>MLERVLKIHRVLSRKLHQFLYPEPVLIAGSSHLSISQIRELHSSQGRADRLVKLTLLAFLVLLVWAALAQVPQSAIGESKVIPSQKLQIVQAVDGGVITDIEVHEGQLVKASQTLIQIDTTRFSSNVHEKEAIEASLTMREAQLMALLNHSEMKVPEDMKSKYPDLYAQETKLLNSKLQEWNSMTEINEQLLTQKQQELAEAESRARAAASAQSLAEQELASMRPLLKSGAVSPVEVLRIEKDVASAKGDYQAASAQSARLKSAISEAREKIKETRLKLENQARSELADTKGKLESLAQNQIELSDRVKHATLKAPVDGLIQRILYNTKGAVVPAGKEVVEIVPIDEQLVFETRISPKDIAFIRPGQKATIRVSAYDSSIFGAIHGEVSNISADSLTDDYGKPYYAVKVTAPRVGTNPQIKLIPGMVANVSIETQERSVLSYLTKPILRASPKIFTER</sequence>
<reference evidence="14" key="1">
    <citation type="journal article" date="2019" name="Int. J. Syst. Evol. Microbiol.">
        <title>The Global Catalogue of Microorganisms (GCM) 10K type strain sequencing project: providing services to taxonomists for standard genome sequencing and annotation.</title>
        <authorList>
            <consortium name="The Broad Institute Genomics Platform"/>
            <consortium name="The Broad Institute Genome Sequencing Center for Infectious Disease"/>
            <person name="Wu L."/>
            <person name="Ma J."/>
        </authorList>
    </citation>
    <scope>NUCLEOTIDE SEQUENCE [LARGE SCALE GENOMIC DNA]</scope>
    <source>
        <strain evidence="14">NBRC 105857</strain>
    </source>
</reference>
<evidence type="ECO:0000256" key="4">
    <source>
        <dbReference type="ARBA" id="ARBA00022475"/>
    </source>
</evidence>
<keyword evidence="7 9" id="KW-1133">Transmembrane helix</keyword>
<dbReference type="RefSeq" id="WP_284280313.1">
    <property type="nucleotide sequence ID" value="NZ_BSOJ01000009.1"/>
</dbReference>
<evidence type="ECO:0000256" key="6">
    <source>
        <dbReference type="ARBA" id="ARBA00022692"/>
    </source>
</evidence>
<proteinExistence type="inferred from homology"/>
<evidence type="ECO:0000259" key="11">
    <source>
        <dbReference type="Pfam" id="PF25994"/>
    </source>
</evidence>